<accession>A0ABQ7HA88</accession>
<name>A0ABQ7HA88_DUNSA</name>
<evidence type="ECO:0000256" key="4">
    <source>
        <dbReference type="SAM" id="MobiDB-lite"/>
    </source>
</evidence>
<protein>
    <submittedName>
        <fullName evidence="6">P-loop containing nucleoside triphosphate hydrolase protein</fullName>
    </submittedName>
</protein>
<dbReference type="PANTHER" id="PTHR47968">
    <property type="entry name" value="CENTROMERE PROTEIN E"/>
    <property type="match status" value="1"/>
</dbReference>
<comment type="caution">
    <text evidence="6">The sequence shown here is derived from an EMBL/GenBank/DDBJ whole genome shotgun (WGS) entry which is preliminary data.</text>
</comment>
<keyword evidence="7" id="KW-1185">Reference proteome</keyword>
<proteinExistence type="inferred from homology"/>
<gene>
    <name evidence="6" type="ORF">DUNSADRAFT_8283</name>
</gene>
<evidence type="ECO:0000313" key="7">
    <source>
        <dbReference type="Proteomes" id="UP000815325"/>
    </source>
</evidence>
<dbReference type="Proteomes" id="UP000815325">
    <property type="component" value="Unassembled WGS sequence"/>
</dbReference>
<keyword evidence="3" id="KW-0067">ATP-binding</keyword>
<feature type="domain" description="Kinesin motor" evidence="5">
    <location>
        <begin position="128"/>
        <end position="302"/>
    </location>
</feature>
<comment type="similarity">
    <text evidence="3">Belongs to the TRAFAC class myosin-kinesin ATPase superfamily. Kinesin family.</text>
</comment>
<dbReference type="SUPFAM" id="SSF52540">
    <property type="entry name" value="P-loop containing nucleoside triphosphate hydrolases"/>
    <property type="match status" value="1"/>
</dbReference>
<keyword evidence="1" id="KW-0175">Coiled coil</keyword>
<evidence type="ECO:0000256" key="2">
    <source>
        <dbReference type="ARBA" id="ARBA00023175"/>
    </source>
</evidence>
<evidence type="ECO:0000256" key="1">
    <source>
        <dbReference type="ARBA" id="ARBA00023054"/>
    </source>
</evidence>
<feature type="compositionally biased region" description="Polar residues" evidence="4">
    <location>
        <begin position="12"/>
        <end position="24"/>
    </location>
</feature>
<dbReference type="InterPro" id="IPR036961">
    <property type="entry name" value="Kinesin_motor_dom_sf"/>
</dbReference>
<dbReference type="SMART" id="SM00129">
    <property type="entry name" value="KISc"/>
    <property type="match status" value="1"/>
</dbReference>
<dbReference type="Pfam" id="PF00225">
    <property type="entry name" value="Kinesin"/>
    <property type="match status" value="1"/>
</dbReference>
<dbReference type="PROSITE" id="PS50067">
    <property type="entry name" value="KINESIN_MOTOR_2"/>
    <property type="match status" value="1"/>
</dbReference>
<dbReference type="InterPro" id="IPR027417">
    <property type="entry name" value="P-loop_NTPase"/>
</dbReference>
<evidence type="ECO:0000259" key="5">
    <source>
        <dbReference type="PROSITE" id="PS50067"/>
    </source>
</evidence>
<dbReference type="EMBL" id="MU069438">
    <property type="protein sequence ID" value="KAF5843767.1"/>
    <property type="molecule type" value="Genomic_DNA"/>
</dbReference>
<reference evidence="6" key="1">
    <citation type="submission" date="2017-08" db="EMBL/GenBank/DDBJ databases">
        <authorList>
            <person name="Polle J.E."/>
            <person name="Barry K."/>
            <person name="Cushman J."/>
            <person name="Schmutz J."/>
            <person name="Tran D."/>
            <person name="Hathwaick L.T."/>
            <person name="Yim W.C."/>
            <person name="Jenkins J."/>
            <person name="Mckie-Krisberg Z.M."/>
            <person name="Prochnik S."/>
            <person name="Lindquist E."/>
            <person name="Dockter R.B."/>
            <person name="Adam C."/>
            <person name="Molina H."/>
            <person name="Bunkerborg J."/>
            <person name="Jin E."/>
            <person name="Buchheim M."/>
            <person name="Magnuson J."/>
        </authorList>
    </citation>
    <scope>NUCLEOTIDE SEQUENCE</scope>
    <source>
        <strain evidence="6">CCAP 19/18</strain>
    </source>
</reference>
<dbReference type="Gene3D" id="3.40.850.10">
    <property type="entry name" value="Kinesin motor domain"/>
    <property type="match status" value="1"/>
</dbReference>
<keyword evidence="2 3" id="KW-0505">Motor protein</keyword>
<organism evidence="6 7">
    <name type="scientific">Dunaliella salina</name>
    <name type="common">Green alga</name>
    <name type="synonym">Protococcus salinus</name>
    <dbReference type="NCBI Taxonomy" id="3046"/>
    <lineage>
        <taxon>Eukaryota</taxon>
        <taxon>Viridiplantae</taxon>
        <taxon>Chlorophyta</taxon>
        <taxon>core chlorophytes</taxon>
        <taxon>Chlorophyceae</taxon>
        <taxon>CS clade</taxon>
        <taxon>Chlamydomonadales</taxon>
        <taxon>Dunaliellaceae</taxon>
        <taxon>Dunaliella</taxon>
    </lineage>
</organism>
<feature type="binding site" evidence="3">
    <location>
        <begin position="211"/>
        <end position="218"/>
    </location>
    <ligand>
        <name>ATP</name>
        <dbReference type="ChEBI" id="CHEBI:30616"/>
    </ligand>
</feature>
<feature type="compositionally biased region" description="Polar residues" evidence="4">
    <location>
        <begin position="31"/>
        <end position="71"/>
    </location>
</feature>
<keyword evidence="6" id="KW-0378">Hydrolase</keyword>
<sequence length="302" mass="32243">MKAKSRIPSPGTARTSTDKPSIQWQGLPGSPASTNSTRLRPESINPSSSILDWQASSNKAFPPSRQSTGSVAHNDAASAQDDLSANIDADGPSPVGSVAKGMASMGLGPERPPTPPAPEPKSSKMRSNILVAVRMRPLSEKERGRGDHEIWMLDEQNNIGLYGKDGSFVPKHRYDTVFGKQATNLDVHAVVARPLVAPALQGISGTVFAYGVTSSGKTHTMMGGYSEGHGAEPGIVPNVVRELFAEIEKVQAQQQQASGSPYYKQFSVRLSMMEIYNEVINDLLQPGQVNLKLLEVGGKGLV</sequence>
<dbReference type="GO" id="GO:0016787">
    <property type="term" value="F:hydrolase activity"/>
    <property type="evidence" value="ECO:0007669"/>
    <property type="project" value="UniProtKB-KW"/>
</dbReference>
<feature type="region of interest" description="Disordered" evidence="4">
    <location>
        <begin position="1"/>
        <end position="123"/>
    </location>
</feature>
<dbReference type="InterPro" id="IPR001752">
    <property type="entry name" value="Kinesin_motor_dom"/>
</dbReference>
<keyword evidence="3" id="KW-0547">Nucleotide-binding</keyword>
<dbReference type="InterPro" id="IPR027640">
    <property type="entry name" value="Kinesin-like_fam"/>
</dbReference>
<dbReference type="PANTHER" id="PTHR47968:SF75">
    <property type="entry name" value="CENTROMERE-ASSOCIATED PROTEIN E"/>
    <property type="match status" value="1"/>
</dbReference>
<evidence type="ECO:0000313" key="6">
    <source>
        <dbReference type="EMBL" id="KAF5843767.1"/>
    </source>
</evidence>
<feature type="non-terminal residue" evidence="6">
    <location>
        <position position="302"/>
    </location>
</feature>
<evidence type="ECO:0000256" key="3">
    <source>
        <dbReference type="PROSITE-ProRule" id="PRU00283"/>
    </source>
</evidence>
<feature type="compositionally biased region" description="Pro residues" evidence="4">
    <location>
        <begin position="110"/>
        <end position="119"/>
    </location>
</feature>